<reference evidence="1" key="2">
    <citation type="submission" date="2020-07" db="EMBL/GenBank/DDBJ databases">
        <authorList>
            <person name="Vera ALvarez R."/>
            <person name="Arias-Moreno D.M."/>
            <person name="Jimenez-Jacinto V."/>
            <person name="Jimenez-Bremont J.F."/>
            <person name="Swaminathan K."/>
            <person name="Moose S.P."/>
            <person name="Guerrero-Gonzalez M.L."/>
            <person name="Marino-Ramirez L."/>
            <person name="Landsman D."/>
            <person name="Rodriguez-Kessler M."/>
            <person name="Delgado-Sanchez P."/>
        </authorList>
    </citation>
    <scope>NUCLEOTIDE SEQUENCE</scope>
    <source>
        <tissue evidence="1">Cladode</tissue>
    </source>
</reference>
<proteinExistence type="predicted"/>
<dbReference type="AlphaFoldDB" id="A0A7C9AE99"/>
<evidence type="ECO:0000313" key="1">
    <source>
        <dbReference type="EMBL" id="MBA4665056.1"/>
    </source>
</evidence>
<protein>
    <submittedName>
        <fullName evidence="1">Uncharacterized protein</fullName>
    </submittedName>
</protein>
<sequence length="115" mass="12175">MVLLVSAAVSRPSPTDSVLCSSARLILLLLCLSHCRRHQNAGHRAPFLPVSLCPNPPATSVASHCLRSLAWLLAGEWVSRVQGFRLDTEASPPVAAVASSLCLAWLGFRGLGFSG</sequence>
<organism evidence="1">
    <name type="scientific">Opuntia streptacantha</name>
    <name type="common">Prickly pear cactus</name>
    <name type="synonym">Opuntia cardona</name>
    <dbReference type="NCBI Taxonomy" id="393608"/>
    <lineage>
        <taxon>Eukaryota</taxon>
        <taxon>Viridiplantae</taxon>
        <taxon>Streptophyta</taxon>
        <taxon>Embryophyta</taxon>
        <taxon>Tracheophyta</taxon>
        <taxon>Spermatophyta</taxon>
        <taxon>Magnoliopsida</taxon>
        <taxon>eudicotyledons</taxon>
        <taxon>Gunneridae</taxon>
        <taxon>Pentapetalae</taxon>
        <taxon>Caryophyllales</taxon>
        <taxon>Cactineae</taxon>
        <taxon>Cactaceae</taxon>
        <taxon>Opuntioideae</taxon>
        <taxon>Opuntia</taxon>
    </lineage>
</organism>
<accession>A0A7C9AE99</accession>
<dbReference type="EMBL" id="GISG01226040">
    <property type="protein sequence ID" value="MBA4665056.1"/>
    <property type="molecule type" value="Transcribed_RNA"/>
</dbReference>
<reference evidence="1" key="1">
    <citation type="journal article" date="2013" name="J. Plant Res.">
        <title>Effect of fungi and light on seed germination of three Opuntia species from semiarid lands of central Mexico.</title>
        <authorList>
            <person name="Delgado-Sanchez P."/>
            <person name="Jimenez-Bremont J.F."/>
            <person name="Guerrero-Gonzalez Mde L."/>
            <person name="Flores J."/>
        </authorList>
    </citation>
    <scope>NUCLEOTIDE SEQUENCE</scope>
    <source>
        <tissue evidence="1">Cladode</tissue>
    </source>
</reference>
<name>A0A7C9AE99_OPUST</name>